<keyword evidence="2 9" id="KW-1003">Cell membrane</keyword>
<feature type="domain" description="POTRA" evidence="11">
    <location>
        <begin position="86"/>
        <end position="154"/>
    </location>
</feature>
<dbReference type="EMBL" id="SACL01000002">
    <property type="protein sequence ID" value="RVT97454.1"/>
    <property type="molecule type" value="Genomic_DNA"/>
</dbReference>
<name>A0A437MIH5_9PROT</name>
<evidence type="ECO:0000256" key="10">
    <source>
        <dbReference type="SAM" id="MobiDB-lite"/>
    </source>
</evidence>
<keyword evidence="5 9" id="KW-0812">Transmembrane</keyword>
<protein>
    <recommendedName>
        <fullName evidence="9">Cell division protein FtsQ</fullName>
    </recommendedName>
</protein>
<evidence type="ECO:0000256" key="1">
    <source>
        <dbReference type="ARBA" id="ARBA00004370"/>
    </source>
</evidence>
<evidence type="ECO:0000256" key="9">
    <source>
        <dbReference type="HAMAP-Rule" id="MF_00911"/>
    </source>
</evidence>
<dbReference type="Pfam" id="PF03799">
    <property type="entry name" value="FtsQ_DivIB_C"/>
    <property type="match status" value="1"/>
</dbReference>
<evidence type="ECO:0000256" key="6">
    <source>
        <dbReference type="ARBA" id="ARBA00022989"/>
    </source>
</evidence>
<dbReference type="AlphaFoldDB" id="A0A437MIH5"/>
<feature type="compositionally biased region" description="Low complexity" evidence="10">
    <location>
        <begin position="16"/>
        <end position="30"/>
    </location>
</feature>
<dbReference type="PANTHER" id="PTHR35851">
    <property type="entry name" value="CELL DIVISION PROTEIN FTSQ"/>
    <property type="match status" value="1"/>
</dbReference>
<dbReference type="GO" id="GO:0032153">
    <property type="term" value="C:cell division site"/>
    <property type="evidence" value="ECO:0007669"/>
    <property type="project" value="UniProtKB-UniRule"/>
</dbReference>
<keyword evidence="6 9" id="KW-1133">Transmembrane helix</keyword>
<sequence>MPREKPATPRAPRNVPAQRATQAAAPQRPNPWRMWWRRQRQMARPVLVFAMGVGGIGMLAMGIMAADPAARLNQLASAFSFGGTGFTVQDIKVEGREYTPREVFEQALAVTEGDSTLSFNPAAARARLEASPWIISAHVERHLPGTILVRITERRAFAIWQKDGRFQVIDREGHLLQADNIGAFGPLPLVVGNGADTAAAGLIDLLRGVPDLAARVEAAIRVSGRRWNLRLASGADVLLPEGQEAAAIARLAELHARDKLLDRPLASLDMRLPDRLVLRPQPVSAPVNPSPATPARSTRG</sequence>
<feature type="region of interest" description="Disordered" evidence="10">
    <location>
        <begin position="281"/>
        <end position="300"/>
    </location>
</feature>
<keyword evidence="7 9" id="KW-0472">Membrane</keyword>
<dbReference type="InterPro" id="IPR045335">
    <property type="entry name" value="FtsQ_C_sf"/>
</dbReference>
<evidence type="ECO:0000313" key="12">
    <source>
        <dbReference type="EMBL" id="RVT97454.1"/>
    </source>
</evidence>
<evidence type="ECO:0000313" key="13">
    <source>
        <dbReference type="Proteomes" id="UP000282957"/>
    </source>
</evidence>
<dbReference type="OrthoDB" id="9783091at2"/>
<dbReference type="HAMAP" id="MF_00911">
    <property type="entry name" value="FtsQ_subfam"/>
    <property type="match status" value="1"/>
</dbReference>
<comment type="similarity">
    <text evidence="9">Belongs to the FtsQ/DivIB family. FtsQ subfamily.</text>
</comment>
<dbReference type="GO" id="GO:0005886">
    <property type="term" value="C:plasma membrane"/>
    <property type="evidence" value="ECO:0007669"/>
    <property type="project" value="UniProtKB-SubCell"/>
</dbReference>
<feature type="transmembrane region" description="Helical" evidence="9">
    <location>
        <begin position="46"/>
        <end position="66"/>
    </location>
</feature>
<dbReference type="InterPro" id="IPR026579">
    <property type="entry name" value="FtsQ"/>
</dbReference>
<keyword evidence="13" id="KW-1185">Reference proteome</keyword>
<dbReference type="GO" id="GO:0043093">
    <property type="term" value="P:FtsZ-dependent cytokinesis"/>
    <property type="evidence" value="ECO:0007669"/>
    <property type="project" value="UniProtKB-UniRule"/>
</dbReference>
<evidence type="ECO:0000256" key="2">
    <source>
        <dbReference type="ARBA" id="ARBA00022475"/>
    </source>
</evidence>
<evidence type="ECO:0000256" key="5">
    <source>
        <dbReference type="ARBA" id="ARBA00022692"/>
    </source>
</evidence>
<accession>A0A437MIH5</accession>
<organism evidence="12 13">
    <name type="scientific">Rhodovarius crocodyli</name>
    <dbReference type="NCBI Taxonomy" id="1979269"/>
    <lineage>
        <taxon>Bacteria</taxon>
        <taxon>Pseudomonadati</taxon>
        <taxon>Pseudomonadota</taxon>
        <taxon>Alphaproteobacteria</taxon>
        <taxon>Acetobacterales</taxon>
        <taxon>Roseomonadaceae</taxon>
        <taxon>Rhodovarius</taxon>
    </lineage>
</organism>
<gene>
    <name evidence="9" type="primary">ftsQ</name>
    <name evidence="12" type="ORF">EOD42_06395</name>
</gene>
<dbReference type="InterPro" id="IPR013685">
    <property type="entry name" value="POTRA_FtsQ_type"/>
</dbReference>
<dbReference type="InterPro" id="IPR034746">
    <property type="entry name" value="POTRA"/>
</dbReference>
<feature type="region of interest" description="Disordered" evidence="10">
    <location>
        <begin position="1"/>
        <end position="30"/>
    </location>
</feature>
<proteinExistence type="inferred from homology"/>
<dbReference type="PROSITE" id="PS51779">
    <property type="entry name" value="POTRA"/>
    <property type="match status" value="1"/>
</dbReference>
<evidence type="ECO:0000256" key="7">
    <source>
        <dbReference type="ARBA" id="ARBA00023136"/>
    </source>
</evidence>
<dbReference type="Gene3D" id="3.10.20.310">
    <property type="entry name" value="membrane protein fhac"/>
    <property type="match status" value="1"/>
</dbReference>
<dbReference type="Pfam" id="PF08478">
    <property type="entry name" value="POTRA_1"/>
    <property type="match status" value="1"/>
</dbReference>
<evidence type="ECO:0000256" key="8">
    <source>
        <dbReference type="ARBA" id="ARBA00023306"/>
    </source>
</evidence>
<dbReference type="Gene3D" id="3.40.50.11690">
    <property type="entry name" value="Cell division protein FtsQ/DivIB"/>
    <property type="match status" value="1"/>
</dbReference>
<evidence type="ECO:0000259" key="11">
    <source>
        <dbReference type="PROSITE" id="PS51779"/>
    </source>
</evidence>
<dbReference type="Proteomes" id="UP000282957">
    <property type="component" value="Unassembled WGS sequence"/>
</dbReference>
<comment type="subcellular location">
    <subcellularLocation>
        <location evidence="9">Cell inner membrane</location>
        <topology evidence="9">Single-pass type II membrane protein</topology>
    </subcellularLocation>
    <subcellularLocation>
        <location evidence="1">Membrane</location>
    </subcellularLocation>
    <text evidence="9">Localizes to the division septum.</text>
</comment>
<dbReference type="RefSeq" id="WP_127786682.1">
    <property type="nucleotide sequence ID" value="NZ_SACL01000002.1"/>
</dbReference>
<keyword evidence="4 9" id="KW-0132">Cell division</keyword>
<evidence type="ECO:0000256" key="3">
    <source>
        <dbReference type="ARBA" id="ARBA00022519"/>
    </source>
</evidence>
<dbReference type="PANTHER" id="PTHR35851:SF1">
    <property type="entry name" value="CELL DIVISION PROTEIN FTSQ"/>
    <property type="match status" value="1"/>
</dbReference>
<comment type="function">
    <text evidence="9">Essential cell division protein.</text>
</comment>
<dbReference type="GO" id="GO:0090529">
    <property type="term" value="P:cell septum assembly"/>
    <property type="evidence" value="ECO:0007669"/>
    <property type="project" value="InterPro"/>
</dbReference>
<keyword evidence="3 9" id="KW-0997">Cell inner membrane</keyword>
<evidence type="ECO:0000256" key="4">
    <source>
        <dbReference type="ARBA" id="ARBA00022618"/>
    </source>
</evidence>
<reference evidence="12 13" key="1">
    <citation type="submission" date="2019-01" db="EMBL/GenBank/DDBJ databases">
        <authorList>
            <person name="Chen W.-M."/>
        </authorList>
    </citation>
    <scope>NUCLEOTIDE SEQUENCE [LARGE SCALE GENOMIC DNA]</scope>
    <source>
        <strain evidence="12 13">CCP-6</strain>
    </source>
</reference>
<dbReference type="InterPro" id="IPR005548">
    <property type="entry name" value="Cell_div_FtsQ/DivIB_C"/>
</dbReference>
<comment type="caution">
    <text evidence="12">The sequence shown here is derived from an EMBL/GenBank/DDBJ whole genome shotgun (WGS) entry which is preliminary data.</text>
</comment>
<keyword evidence="8 9" id="KW-0131">Cell cycle</keyword>